<protein>
    <submittedName>
        <fullName evidence="1">Uncharacterized protein</fullName>
    </submittedName>
</protein>
<name>A0A0C3HYB2_OIDMZ</name>
<gene>
    <name evidence="1" type="ORF">OIDMADRAFT_16361</name>
</gene>
<evidence type="ECO:0000313" key="1">
    <source>
        <dbReference type="EMBL" id="KIN07865.1"/>
    </source>
</evidence>
<dbReference type="HOGENOM" id="CLU_2904764_0_0_1"/>
<accession>A0A0C3HYB2</accession>
<sequence>MAELEVEELVEEFVDGTADKRAAVTDTKISEVTVEGFRVNVVSVHSTQQSSEWLACSDTQAK</sequence>
<dbReference type="AlphaFoldDB" id="A0A0C3HYB2"/>
<proteinExistence type="predicted"/>
<reference evidence="2" key="2">
    <citation type="submission" date="2015-01" db="EMBL/GenBank/DDBJ databases">
        <title>Evolutionary Origins and Diversification of the Mycorrhizal Mutualists.</title>
        <authorList>
            <consortium name="DOE Joint Genome Institute"/>
            <consortium name="Mycorrhizal Genomics Consortium"/>
            <person name="Kohler A."/>
            <person name="Kuo A."/>
            <person name="Nagy L.G."/>
            <person name="Floudas D."/>
            <person name="Copeland A."/>
            <person name="Barry K.W."/>
            <person name="Cichocki N."/>
            <person name="Veneault-Fourrey C."/>
            <person name="LaButti K."/>
            <person name="Lindquist E.A."/>
            <person name="Lipzen A."/>
            <person name="Lundell T."/>
            <person name="Morin E."/>
            <person name="Murat C."/>
            <person name="Riley R."/>
            <person name="Ohm R."/>
            <person name="Sun H."/>
            <person name="Tunlid A."/>
            <person name="Henrissat B."/>
            <person name="Grigoriev I.V."/>
            <person name="Hibbett D.S."/>
            <person name="Martin F."/>
        </authorList>
    </citation>
    <scope>NUCLEOTIDE SEQUENCE [LARGE SCALE GENOMIC DNA]</scope>
    <source>
        <strain evidence="2">Zn</strain>
    </source>
</reference>
<keyword evidence="2" id="KW-1185">Reference proteome</keyword>
<dbReference type="InParanoid" id="A0A0C3HYB2"/>
<organism evidence="1 2">
    <name type="scientific">Oidiodendron maius (strain Zn)</name>
    <dbReference type="NCBI Taxonomy" id="913774"/>
    <lineage>
        <taxon>Eukaryota</taxon>
        <taxon>Fungi</taxon>
        <taxon>Dikarya</taxon>
        <taxon>Ascomycota</taxon>
        <taxon>Pezizomycotina</taxon>
        <taxon>Leotiomycetes</taxon>
        <taxon>Leotiomycetes incertae sedis</taxon>
        <taxon>Myxotrichaceae</taxon>
        <taxon>Oidiodendron</taxon>
    </lineage>
</organism>
<dbReference type="EMBL" id="KN832870">
    <property type="protein sequence ID" value="KIN07865.1"/>
    <property type="molecule type" value="Genomic_DNA"/>
</dbReference>
<evidence type="ECO:0000313" key="2">
    <source>
        <dbReference type="Proteomes" id="UP000054321"/>
    </source>
</evidence>
<reference evidence="1 2" key="1">
    <citation type="submission" date="2014-04" db="EMBL/GenBank/DDBJ databases">
        <authorList>
            <consortium name="DOE Joint Genome Institute"/>
            <person name="Kuo A."/>
            <person name="Martino E."/>
            <person name="Perotto S."/>
            <person name="Kohler A."/>
            <person name="Nagy L.G."/>
            <person name="Floudas D."/>
            <person name="Copeland A."/>
            <person name="Barry K.W."/>
            <person name="Cichocki N."/>
            <person name="Veneault-Fourrey C."/>
            <person name="LaButti K."/>
            <person name="Lindquist E.A."/>
            <person name="Lipzen A."/>
            <person name="Lundell T."/>
            <person name="Morin E."/>
            <person name="Murat C."/>
            <person name="Sun H."/>
            <person name="Tunlid A."/>
            <person name="Henrissat B."/>
            <person name="Grigoriev I.V."/>
            <person name="Hibbett D.S."/>
            <person name="Martin F."/>
            <person name="Nordberg H.P."/>
            <person name="Cantor M.N."/>
            <person name="Hua S.X."/>
        </authorList>
    </citation>
    <scope>NUCLEOTIDE SEQUENCE [LARGE SCALE GENOMIC DNA]</scope>
    <source>
        <strain evidence="1 2">Zn</strain>
    </source>
</reference>
<dbReference type="Proteomes" id="UP000054321">
    <property type="component" value="Unassembled WGS sequence"/>
</dbReference>